<gene>
    <name evidence="1" type="ORF">G7077_03210</name>
</gene>
<dbReference type="AlphaFoldDB" id="A0A6G7YMX0"/>
<dbReference type="EMBL" id="CP049869">
    <property type="protein sequence ID" value="QIK78066.1"/>
    <property type="molecule type" value="Genomic_DNA"/>
</dbReference>
<proteinExistence type="predicted"/>
<dbReference type="KEGG" id="spii:G7077_03210"/>
<keyword evidence="2" id="KW-1185">Reference proteome</keyword>
<dbReference type="Proteomes" id="UP000503222">
    <property type="component" value="Chromosome"/>
</dbReference>
<evidence type="ECO:0000313" key="2">
    <source>
        <dbReference type="Proteomes" id="UP000503222"/>
    </source>
</evidence>
<evidence type="ECO:0000313" key="1">
    <source>
        <dbReference type="EMBL" id="QIK78066.1"/>
    </source>
</evidence>
<keyword evidence="1" id="KW-0808">Transferase</keyword>
<name>A0A6G7YMX0_9SPHN</name>
<protein>
    <submittedName>
        <fullName evidence="1">Glycosyltransferase family 4 protein</fullName>
    </submittedName>
</protein>
<reference evidence="1 2" key="1">
    <citation type="submission" date="2020-03" db="EMBL/GenBank/DDBJ databases">
        <title>Sphingomonas sp. nov., isolated from fish.</title>
        <authorList>
            <person name="Hyun D.-W."/>
            <person name="Bae J.-W."/>
        </authorList>
    </citation>
    <scope>NUCLEOTIDE SEQUENCE [LARGE SCALE GENOMIC DNA]</scope>
    <source>
        <strain evidence="1 2">HDW15B</strain>
    </source>
</reference>
<dbReference type="Gene3D" id="3.40.50.2000">
    <property type="entry name" value="Glycogen Phosphorylase B"/>
    <property type="match status" value="1"/>
</dbReference>
<dbReference type="RefSeq" id="WP_166410460.1">
    <property type="nucleotide sequence ID" value="NZ_CP049869.1"/>
</dbReference>
<dbReference type="SUPFAM" id="SSF53756">
    <property type="entry name" value="UDP-Glycosyltransferase/glycogen phosphorylase"/>
    <property type="match status" value="1"/>
</dbReference>
<organism evidence="1 2">
    <name type="scientific">Sphingomonas piscis</name>
    <dbReference type="NCBI Taxonomy" id="2714943"/>
    <lineage>
        <taxon>Bacteria</taxon>
        <taxon>Pseudomonadati</taxon>
        <taxon>Pseudomonadota</taxon>
        <taxon>Alphaproteobacteria</taxon>
        <taxon>Sphingomonadales</taxon>
        <taxon>Sphingomonadaceae</taxon>
        <taxon>Sphingomonas</taxon>
    </lineage>
</organism>
<accession>A0A6G7YMX0</accession>
<sequence length="369" mass="40141">MRASDEKAGKLALIVCDGKNGPTATQMISFGQPFTKAVASPYRIAFEKNLADVGAVEASFTHHSPDILVLSRCTSELGGDWIRLARAAGIPVVFHIDDDLLAVPASLGESKFKAYNRPERLQALRNNIEGCDLLYVSTAGLAVRFAEHGVRTPTVAGDIYCAVAEEDVGALVGPSSGPVIGYMGTAGHSADLAMIMPAVCELMRQNPSLNFEVFGTIKMPAELDEFGTRARHIPPVADYTDFLPFLRSLGWWIGLAPLEDNSFNGCKADTKWVEYSLAGMAVVASDLPVYDRACSDGAGMLAKDTDRWRTAVGDLLQDPTKRNAMIDTAQSKLRQTYTHGKLREQVIAIFDEASRIAERRGFNLQLRRT</sequence>
<dbReference type="GO" id="GO:0016740">
    <property type="term" value="F:transferase activity"/>
    <property type="evidence" value="ECO:0007669"/>
    <property type="project" value="UniProtKB-KW"/>
</dbReference>